<dbReference type="Proteomes" id="UP000051311">
    <property type="component" value="Unassembled WGS sequence"/>
</dbReference>
<dbReference type="EMBL" id="AZEL01000047">
    <property type="protein sequence ID" value="KRL21316.1"/>
    <property type="molecule type" value="Genomic_DNA"/>
</dbReference>
<dbReference type="RefSeq" id="WP_025005596.1">
    <property type="nucleotide sequence ID" value="NZ_AZEL01000047.1"/>
</dbReference>
<dbReference type="AlphaFoldDB" id="A0A0R1NSP2"/>
<keyword evidence="1" id="KW-0472">Membrane</keyword>
<organism evidence="2 3">
    <name type="scientific">Lactobacillus gallinarum DSM 10532 = JCM 2011</name>
    <dbReference type="NCBI Taxonomy" id="1423748"/>
    <lineage>
        <taxon>Bacteria</taxon>
        <taxon>Bacillati</taxon>
        <taxon>Bacillota</taxon>
        <taxon>Bacilli</taxon>
        <taxon>Lactobacillales</taxon>
        <taxon>Lactobacillaceae</taxon>
        <taxon>Lactobacillus</taxon>
    </lineage>
</organism>
<dbReference type="PATRIC" id="fig|1423748.3.peg.1462"/>
<accession>A0A0R1NSP2</accession>
<comment type="caution">
    <text evidence="2">The sequence shown here is derived from an EMBL/GenBank/DDBJ whole genome shotgun (WGS) entry which is preliminary data.</text>
</comment>
<reference evidence="2 3" key="1">
    <citation type="journal article" date="2015" name="Genome Announc.">
        <title>Expanding the biotechnology potential of lactobacilli through comparative genomics of 213 strains and associated genera.</title>
        <authorList>
            <person name="Sun Z."/>
            <person name="Harris H.M."/>
            <person name="McCann A."/>
            <person name="Guo C."/>
            <person name="Argimon S."/>
            <person name="Zhang W."/>
            <person name="Yang X."/>
            <person name="Jeffery I.B."/>
            <person name="Cooney J.C."/>
            <person name="Kagawa T.F."/>
            <person name="Liu W."/>
            <person name="Song Y."/>
            <person name="Salvetti E."/>
            <person name="Wrobel A."/>
            <person name="Rasinkangas P."/>
            <person name="Parkhill J."/>
            <person name="Rea M.C."/>
            <person name="O'Sullivan O."/>
            <person name="Ritari J."/>
            <person name="Douillard F.P."/>
            <person name="Paul Ross R."/>
            <person name="Yang R."/>
            <person name="Briner A.E."/>
            <person name="Felis G.E."/>
            <person name="de Vos W.M."/>
            <person name="Barrangou R."/>
            <person name="Klaenhammer T.R."/>
            <person name="Caufield P.W."/>
            <person name="Cui Y."/>
            <person name="Zhang H."/>
            <person name="O'Toole P.W."/>
        </authorList>
    </citation>
    <scope>NUCLEOTIDE SEQUENCE [LARGE SCALE GENOMIC DNA]</scope>
    <source>
        <strain evidence="2 3">DSM 10532</strain>
    </source>
</reference>
<dbReference type="OrthoDB" id="2322602at2"/>
<dbReference type="GeneID" id="78203492"/>
<dbReference type="eggNOG" id="ENOG50309GI">
    <property type="taxonomic scope" value="Bacteria"/>
</dbReference>
<dbReference type="STRING" id="1423748.FC37_GL001401"/>
<name>A0A0R1NSP2_9LACO</name>
<evidence type="ECO:0000313" key="2">
    <source>
        <dbReference type="EMBL" id="KRL21316.1"/>
    </source>
</evidence>
<feature type="transmembrane region" description="Helical" evidence="1">
    <location>
        <begin position="168"/>
        <end position="191"/>
    </location>
</feature>
<feature type="transmembrane region" description="Helical" evidence="1">
    <location>
        <begin position="250"/>
        <end position="268"/>
    </location>
</feature>
<keyword evidence="1" id="KW-0812">Transmembrane</keyword>
<protein>
    <submittedName>
        <fullName evidence="2">Uncharacterized protein</fullName>
    </submittedName>
</protein>
<gene>
    <name evidence="2" type="ORF">FC37_GL001401</name>
</gene>
<sequence>MVEGRRANLRRMGQEQAGQYKRMMAFVIFLAAALTLITATFLNPIFMKKQIRTSYNQAVIVRQVNKNFDVLADVINARDEDDANLLAQAQTQPIADHIIDYTLGIHWFKVNNLSLAQQILTDINQGIDKGSSSGAQVINNKLKKQGANAPYAIVKAFNLNIVTLGANIASLLLIVNVIIVIVTIITLISLINDMKSKASTRVLIHNATAAGMWAGFWLILISGLLALVPVIFDVDNIEFGSILEIGSSVFLEYVIVGAIIYVICAIPWQATSTK</sequence>
<keyword evidence="1" id="KW-1133">Transmembrane helix</keyword>
<proteinExistence type="predicted"/>
<feature type="transmembrane region" description="Helical" evidence="1">
    <location>
        <begin position="203"/>
        <end position="230"/>
    </location>
</feature>
<evidence type="ECO:0000256" key="1">
    <source>
        <dbReference type="SAM" id="Phobius"/>
    </source>
</evidence>
<evidence type="ECO:0000313" key="3">
    <source>
        <dbReference type="Proteomes" id="UP000051311"/>
    </source>
</evidence>